<dbReference type="EMBL" id="CAJOAZ010000120">
    <property type="protein sequence ID" value="CAF3540227.1"/>
    <property type="molecule type" value="Genomic_DNA"/>
</dbReference>
<accession>A0A818JFR1</accession>
<evidence type="ECO:0000313" key="1">
    <source>
        <dbReference type="EMBL" id="CAF3540227.1"/>
    </source>
</evidence>
<protein>
    <submittedName>
        <fullName evidence="1">Uncharacterized protein</fullName>
    </submittedName>
</protein>
<dbReference type="AlphaFoldDB" id="A0A818JFR1"/>
<proteinExistence type="predicted"/>
<dbReference type="Proteomes" id="UP000663844">
    <property type="component" value="Unassembled WGS sequence"/>
</dbReference>
<organism evidence="1 2">
    <name type="scientific">Adineta steineri</name>
    <dbReference type="NCBI Taxonomy" id="433720"/>
    <lineage>
        <taxon>Eukaryota</taxon>
        <taxon>Metazoa</taxon>
        <taxon>Spiralia</taxon>
        <taxon>Gnathifera</taxon>
        <taxon>Rotifera</taxon>
        <taxon>Eurotatoria</taxon>
        <taxon>Bdelloidea</taxon>
        <taxon>Adinetida</taxon>
        <taxon>Adinetidae</taxon>
        <taxon>Adineta</taxon>
    </lineage>
</organism>
<reference evidence="1" key="1">
    <citation type="submission" date="2021-02" db="EMBL/GenBank/DDBJ databases">
        <authorList>
            <person name="Nowell W R."/>
        </authorList>
    </citation>
    <scope>NUCLEOTIDE SEQUENCE</scope>
</reference>
<comment type="caution">
    <text evidence="1">The sequence shown here is derived from an EMBL/GenBank/DDBJ whole genome shotgun (WGS) entry which is preliminary data.</text>
</comment>
<name>A0A818JFR1_9BILA</name>
<evidence type="ECO:0000313" key="2">
    <source>
        <dbReference type="Proteomes" id="UP000663844"/>
    </source>
</evidence>
<feature type="non-terminal residue" evidence="1">
    <location>
        <position position="1"/>
    </location>
</feature>
<gene>
    <name evidence="1" type="ORF">OXD698_LOCUS3397</name>
</gene>
<sequence>IIHNDKLKVAIIKRVLSNALNSRITKLLSDANINGIEVIQSSDLIQVIDTLLSEANNHDKDENDFIDEEEERERRGNLLKELFKLAKDGQLIDHALLNQLAAKHKVSIGK</sequence>